<dbReference type="Pfam" id="PF07589">
    <property type="entry name" value="PEP-CTERM"/>
    <property type="match status" value="1"/>
</dbReference>
<keyword evidence="1 2" id="KW-0732">Signal</keyword>
<accession>A0A146G1R1</accession>
<dbReference type="RefSeq" id="WP_075077479.1">
    <property type="nucleotide sequence ID" value="NZ_BDCO01000001.1"/>
</dbReference>
<dbReference type="Proteomes" id="UP000076023">
    <property type="component" value="Unassembled WGS sequence"/>
</dbReference>
<dbReference type="InParanoid" id="A0A146G1R1"/>
<evidence type="ECO:0000259" key="3">
    <source>
        <dbReference type="Pfam" id="PF07589"/>
    </source>
</evidence>
<name>A0A146G1R1_TERSA</name>
<dbReference type="InterPro" id="IPR013425">
    <property type="entry name" value="Autotrns_rpt"/>
</dbReference>
<evidence type="ECO:0000256" key="1">
    <source>
        <dbReference type="ARBA" id="ARBA00022729"/>
    </source>
</evidence>
<gene>
    <name evidence="4" type="ORF">TSACC_1142</name>
</gene>
<sequence>MKARLLFSTLAAVAASTPFTHANDFPISTSVTNAQSMTGGESAIITSTGSLIVGGSFVAVTVTGSGTSSLENSGIVRQTGTARALYINSAGISFTLRNNFGATMETVSADVVQVNKAGASIIVQNSGTLSAGGGNQALDLKTITSGTNSIYNESTGIIRADAADAVRPGVNGYIENSGTIEAIPVVEGSDASGSDGIDFQTNSGGQVINSGSVSGRHGITGGSATFSIEVTNNLGGTITGVNGSGVNIDDPGSFAKVTNYGTITGNFDNTKYSIGDGDGVDVDGTVNISNYGNIIGNGASAGNNSEGISIGGGTITNAAGASIYGQNNTGTSSAGNGILVDDSNGGAAYSATTVTNSGTIRGYSGFGIKMIGSYNDTITNNAGGTIRGAGTGAAIQTGDGSDTVTNAGAIIGDNGSAIDLEGGNDSLKIQGGSASITGNVSGGLGTNTVEIDLGSGNSFAYAGSFSNFSTVQVKSGTTTLTGANAYTGATQVTGGTLVLDGNGRLSDTSTLNLDGGRLELSDNSTQTFASISLTANSVIDLNSDTVLTLAAFGTINGASTLSVINSGGSTFRFLGDLTSDVNFQTLLGNTTVNGGAATASYDGTYTTVVPEPGTVGLIGLGIAFAIGMARRRRKSS</sequence>
<dbReference type="AlphaFoldDB" id="A0A146G1R1"/>
<evidence type="ECO:0000313" key="5">
    <source>
        <dbReference type="Proteomes" id="UP000076023"/>
    </source>
</evidence>
<feature type="chain" id="PRO_5007524358" evidence="2">
    <location>
        <begin position="23"/>
        <end position="636"/>
    </location>
</feature>
<proteinExistence type="predicted"/>
<dbReference type="NCBIfam" id="TIGR02595">
    <property type="entry name" value="PEP_CTERM"/>
    <property type="match status" value="1"/>
</dbReference>
<comment type="caution">
    <text evidence="4">The sequence shown here is derived from an EMBL/GenBank/DDBJ whole genome shotgun (WGS) entry which is preliminary data.</text>
</comment>
<evidence type="ECO:0000313" key="4">
    <source>
        <dbReference type="EMBL" id="GAT31590.1"/>
    </source>
</evidence>
<organism evidence="4 5">
    <name type="scientific">Terrimicrobium sacchariphilum</name>
    <dbReference type="NCBI Taxonomy" id="690879"/>
    <lineage>
        <taxon>Bacteria</taxon>
        <taxon>Pseudomonadati</taxon>
        <taxon>Verrucomicrobiota</taxon>
        <taxon>Terrimicrobiia</taxon>
        <taxon>Terrimicrobiales</taxon>
        <taxon>Terrimicrobiaceae</taxon>
        <taxon>Terrimicrobium</taxon>
    </lineage>
</organism>
<dbReference type="NCBIfam" id="TIGR02601">
    <property type="entry name" value="autotrns_rpt"/>
    <property type="match status" value="1"/>
</dbReference>
<keyword evidence="5" id="KW-1185">Reference proteome</keyword>
<protein>
    <submittedName>
        <fullName evidence="4">PEP-CTERM protein-sorting domain-containing protein</fullName>
    </submittedName>
</protein>
<dbReference type="EMBL" id="BDCO01000001">
    <property type="protein sequence ID" value="GAT31590.1"/>
    <property type="molecule type" value="Genomic_DNA"/>
</dbReference>
<feature type="signal peptide" evidence="2">
    <location>
        <begin position="1"/>
        <end position="22"/>
    </location>
</feature>
<reference evidence="5" key="1">
    <citation type="journal article" date="2017" name="Genome Announc.">
        <title>Draft Genome Sequence of Terrimicrobium sacchariphilum NM-5T, a Facultative Anaerobic Soil Bacterium of the Class Spartobacteria.</title>
        <authorList>
            <person name="Qiu Y.L."/>
            <person name="Tourlousse D.M."/>
            <person name="Matsuura N."/>
            <person name="Ohashi A."/>
            <person name="Sekiguchi Y."/>
        </authorList>
    </citation>
    <scope>NUCLEOTIDE SEQUENCE [LARGE SCALE GENOMIC DNA]</scope>
    <source>
        <strain evidence="5">NM-5</strain>
    </source>
</reference>
<evidence type="ECO:0000256" key="2">
    <source>
        <dbReference type="SAM" id="SignalP"/>
    </source>
</evidence>
<dbReference type="InterPro" id="IPR013424">
    <property type="entry name" value="Ice-binding_C"/>
</dbReference>
<feature type="domain" description="Ice-binding protein C-terminal" evidence="3">
    <location>
        <begin position="609"/>
        <end position="633"/>
    </location>
</feature>
<dbReference type="OrthoDB" id="184112at2"/>